<dbReference type="PANTHER" id="PTHR31302:SF31">
    <property type="entry name" value="PHOSPHODIESTERASE YAEI"/>
    <property type="match status" value="1"/>
</dbReference>
<evidence type="ECO:0000259" key="3">
    <source>
        <dbReference type="Pfam" id="PF00149"/>
    </source>
</evidence>
<evidence type="ECO:0000256" key="2">
    <source>
        <dbReference type="ARBA" id="ARBA00022801"/>
    </source>
</evidence>
<dbReference type="SUPFAM" id="SSF56300">
    <property type="entry name" value="Metallo-dependent phosphatases"/>
    <property type="match status" value="1"/>
</dbReference>
<protein>
    <submittedName>
        <fullName evidence="4">Metallophosphoesterase</fullName>
    </submittedName>
</protein>
<gene>
    <name evidence="4" type="ORF">LZC95_47220</name>
</gene>
<keyword evidence="2" id="KW-0378">Hydrolase</keyword>
<dbReference type="InterPro" id="IPR004843">
    <property type="entry name" value="Calcineurin-like_PHP"/>
</dbReference>
<dbReference type="InterPro" id="IPR051158">
    <property type="entry name" value="Metallophosphoesterase_sf"/>
</dbReference>
<evidence type="ECO:0000256" key="1">
    <source>
        <dbReference type="ARBA" id="ARBA00022723"/>
    </source>
</evidence>
<dbReference type="PANTHER" id="PTHR31302">
    <property type="entry name" value="TRANSMEMBRANE PROTEIN WITH METALLOPHOSPHOESTERASE DOMAIN-RELATED"/>
    <property type="match status" value="1"/>
</dbReference>
<reference evidence="4 5" key="1">
    <citation type="submission" date="2021-12" db="EMBL/GenBank/DDBJ databases">
        <title>Discovery of the Pendulisporaceae a myxobacterial family with distinct sporulation behavior and unique specialized metabolism.</title>
        <authorList>
            <person name="Garcia R."/>
            <person name="Popoff A."/>
            <person name="Bader C.D."/>
            <person name="Loehr J."/>
            <person name="Walesch S."/>
            <person name="Walt C."/>
            <person name="Boldt J."/>
            <person name="Bunk B."/>
            <person name="Haeckl F.J.F.P.J."/>
            <person name="Gunesch A.P."/>
            <person name="Birkelbach J."/>
            <person name="Nuebel U."/>
            <person name="Pietschmann T."/>
            <person name="Bach T."/>
            <person name="Mueller R."/>
        </authorList>
    </citation>
    <scope>NUCLEOTIDE SEQUENCE [LARGE SCALE GENOMIC DNA]</scope>
    <source>
        <strain evidence="4 5">MSr12523</strain>
    </source>
</reference>
<organism evidence="4 5">
    <name type="scientific">Pendulispora brunnea</name>
    <dbReference type="NCBI Taxonomy" id="2905690"/>
    <lineage>
        <taxon>Bacteria</taxon>
        <taxon>Pseudomonadati</taxon>
        <taxon>Myxococcota</taxon>
        <taxon>Myxococcia</taxon>
        <taxon>Myxococcales</taxon>
        <taxon>Sorangiineae</taxon>
        <taxon>Pendulisporaceae</taxon>
        <taxon>Pendulispora</taxon>
    </lineage>
</organism>
<proteinExistence type="predicted"/>
<dbReference type="Gene3D" id="3.60.21.10">
    <property type="match status" value="1"/>
</dbReference>
<dbReference type="InterPro" id="IPR029052">
    <property type="entry name" value="Metallo-depent_PP-like"/>
</dbReference>
<accession>A0ABZ2K5R8</accession>
<name>A0ABZ2K5R8_9BACT</name>
<feature type="domain" description="Calcineurin-like phosphoesterase" evidence="3">
    <location>
        <begin position="40"/>
        <end position="199"/>
    </location>
</feature>
<sequence>MNPTAHPEMPSLRPRSAAYFETTHTVLSLPGLHPAHDGVRIAQLSDLHIGTATPRARIAGALQAVRRAQPDLVFLTGDFVTHSRYPLPRIAKELAGMAGPAFAVLGNHDHFVDARAVRTALEEVGCTVLVNESLHVVVRGEPLFLVGIDDAVTRHDDVRRAFQHVPQDKPALVLAHAPSTADDLPEARSLACFSGHTHGGHLHFGAMTQWIADKLGQPYLRGLYKVRGNWLYVSRGLGFGRGSLVPRVASEPEVAFFELRAGS</sequence>
<dbReference type="RefSeq" id="WP_394844635.1">
    <property type="nucleotide sequence ID" value="NZ_CP089982.1"/>
</dbReference>
<evidence type="ECO:0000313" key="4">
    <source>
        <dbReference type="EMBL" id="WXA94031.1"/>
    </source>
</evidence>
<dbReference type="Proteomes" id="UP001379533">
    <property type="component" value="Chromosome"/>
</dbReference>
<keyword evidence="5" id="KW-1185">Reference proteome</keyword>
<dbReference type="EMBL" id="CP089982">
    <property type="protein sequence ID" value="WXA94031.1"/>
    <property type="molecule type" value="Genomic_DNA"/>
</dbReference>
<evidence type="ECO:0000313" key="5">
    <source>
        <dbReference type="Proteomes" id="UP001379533"/>
    </source>
</evidence>
<dbReference type="Pfam" id="PF00149">
    <property type="entry name" value="Metallophos"/>
    <property type="match status" value="1"/>
</dbReference>
<keyword evidence="1" id="KW-0479">Metal-binding</keyword>